<name>A0AA89BGK8_9ASTE</name>
<comment type="caution">
    <text evidence="3">The sequence shown here is derived from an EMBL/GenBank/DDBJ whole genome shotgun (WGS) entry which is preliminary data.</text>
</comment>
<feature type="repeat" description="PPR" evidence="2">
    <location>
        <begin position="88"/>
        <end position="122"/>
    </location>
</feature>
<dbReference type="GO" id="GO:0003723">
    <property type="term" value="F:RNA binding"/>
    <property type="evidence" value="ECO:0007669"/>
    <property type="project" value="InterPro"/>
</dbReference>
<feature type="non-terminal residue" evidence="3">
    <location>
        <position position="181"/>
    </location>
</feature>
<proteinExistence type="predicted"/>
<keyword evidence="4" id="KW-1185">Reference proteome</keyword>
<dbReference type="InterPro" id="IPR011990">
    <property type="entry name" value="TPR-like_helical_dom_sf"/>
</dbReference>
<dbReference type="Proteomes" id="UP001188597">
    <property type="component" value="Unassembled WGS sequence"/>
</dbReference>
<keyword evidence="1" id="KW-0677">Repeat</keyword>
<protein>
    <recommendedName>
        <fullName evidence="5">Pentatricopeptide repeat-containing protein</fullName>
    </recommendedName>
</protein>
<sequence length="181" mass="19758">MLLSRPHHTFIPNCFFSTETTPPFAPSAIANLLRQCSSLAEAKCIHQQLTVSGLASADPVGVVGMYVACGAPSHALRALERLHPSPFSVYWWNALIRRSVRLALPDHVLHLYLRMQRLGWRPDGYTFPFVLKACGEIPSFRVGASVHNMRVCGSEPNVVTLVSVLSACASVGALPQGKETH</sequence>
<evidence type="ECO:0000313" key="4">
    <source>
        <dbReference type="Proteomes" id="UP001188597"/>
    </source>
</evidence>
<dbReference type="EMBL" id="JAVXUP010000166">
    <property type="protein sequence ID" value="KAK3035777.1"/>
    <property type="molecule type" value="Genomic_DNA"/>
</dbReference>
<dbReference type="PANTHER" id="PTHR47926">
    <property type="entry name" value="PENTATRICOPEPTIDE REPEAT-CONTAINING PROTEIN"/>
    <property type="match status" value="1"/>
</dbReference>
<accession>A0AA89BGK8</accession>
<evidence type="ECO:0000256" key="2">
    <source>
        <dbReference type="PROSITE-ProRule" id="PRU00708"/>
    </source>
</evidence>
<dbReference type="InterPro" id="IPR046960">
    <property type="entry name" value="PPR_At4g14850-like_plant"/>
</dbReference>
<organism evidence="3 4">
    <name type="scientific">Escallonia herrerae</name>
    <dbReference type="NCBI Taxonomy" id="1293975"/>
    <lineage>
        <taxon>Eukaryota</taxon>
        <taxon>Viridiplantae</taxon>
        <taxon>Streptophyta</taxon>
        <taxon>Embryophyta</taxon>
        <taxon>Tracheophyta</taxon>
        <taxon>Spermatophyta</taxon>
        <taxon>Magnoliopsida</taxon>
        <taxon>eudicotyledons</taxon>
        <taxon>Gunneridae</taxon>
        <taxon>Pentapetalae</taxon>
        <taxon>asterids</taxon>
        <taxon>campanulids</taxon>
        <taxon>Escalloniales</taxon>
        <taxon>Escalloniaceae</taxon>
        <taxon>Escallonia</taxon>
    </lineage>
</organism>
<gene>
    <name evidence="3" type="ORF">RJ639_033506</name>
</gene>
<dbReference type="InterPro" id="IPR002885">
    <property type="entry name" value="PPR_rpt"/>
</dbReference>
<dbReference type="AlphaFoldDB" id="A0AA89BGK8"/>
<evidence type="ECO:0008006" key="5">
    <source>
        <dbReference type="Google" id="ProtNLM"/>
    </source>
</evidence>
<reference evidence="3" key="1">
    <citation type="submission" date="2022-12" db="EMBL/GenBank/DDBJ databases">
        <title>Draft genome assemblies for two species of Escallonia (Escalloniales).</title>
        <authorList>
            <person name="Chanderbali A."/>
            <person name="Dervinis C."/>
            <person name="Anghel I."/>
            <person name="Soltis D."/>
            <person name="Soltis P."/>
            <person name="Zapata F."/>
        </authorList>
    </citation>
    <scope>NUCLEOTIDE SEQUENCE</scope>
    <source>
        <strain evidence="3">UCBG64.0493</strain>
        <tissue evidence="3">Leaf</tissue>
    </source>
</reference>
<dbReference type="Gene3D" id="1.25.40.10">
    <property type="entry name" value="Tetratricopeptide repeat domain"/>
    <property type="match status" value="1"/>
</dbReference>
<dbReference type="GO" id="GO:0009451">
    <property type="term" value="P:RNA modification"/>
    <property type="evidence" value="ECO:0007669"/>
    <property type="project" value="InterPro"/>
</dbReference>
<dbReference type="PROSITE" id="PS51375">
    <property type="entry name" value="PPR"/>
    <property type="match status" value="1"/>
</dbReference>
<evidence type="ECO:0000313" key="3">
    <source>
        <dbReference type="EMBL" id="KAK3035777.1"/>
    </source>
</evidence>
<evidence type="ECO:0000256" key="1">
    <source>
        <dbReference type="ARBA" id="ARBA00022737"/>
    </source>
</evidence>